<organism evidence="3">
    <name type="scientific">Leptocylindrus danicus</name>
    <dbReference type="NCBI Taxonomy" id="163516"/>
    <lineage>
        <taxon>Eukaryota</taxon>
        <taxon>Sar</taxon>
        <taxon>Stramenopiles</taxon>
        <taxon>Ochrophyta</taxon>
        <taxon>Bacillariophyta</taxon>
        <taxon>Coscinodiscophyceae</taxon>
        <taxon>Chaetocerotophycidae</taxon>
        <taxon>Leptocylindrales</taxon>
        <taxon>Leptocylindraceae</taxon>
        <taxon>Leptocylindrus</taxon>
    </lineage>
</organism>
<evidence type="ECO:0000256" key="1">
    <source>
        <dbReference type="SAM" id="MobiDB-lite"/>
    </source>
</evidence>
<feature type="region of interest" description="Disordered" evidence="1">
    <location>
        <begin position="1"/>
        <end position="32"/>
    </location>
</feature>
<feature type="transmembrane region" description="Helical" evidence="2">
    <location>
        <begin position="128"/>
        <end position="150"/>
    </location>
</feature>
<keyword evidence="2" id="KW-1133">Transmembrane helix</keyword>
<evidence type="ECO:0000313" key="3">
    <source>
        <dbReference type="EMBL" id="CAD9598529.1"/>
    </source>
</evidence>
<protein>
    <submittedName>
        <fullName evidence="3">Uncharacterized protein</fullName>
    </submittedName>
</protein>
<accession>A0A7S2L959</accession>
<name>A0A7S2L959_9STRA</name>
<keyword evidence="2" id="KW-0812">Transmembrane</keyword>
<dbReference type="AlphaFoldDB" id="A0A7S2L959"/>
<dbReference type="EMBL" id="HBGY01025711">
    <property type="protein sequence ID" value="CAD9598529.1"/>
    <property type="molecule type" value="Transcribed_RNA"/>
</dbReference>
<feature type="compositionally biased region" description="Polar residues" evidence="1">
    <location>
        <begin position="194"/>
        <end position="219"/>
    </location>
</feature>
<gene>
    <name evidence="3" type="ORF">LDAN0321_LOCUS15862</name>
</gene>
<feature type="compositionally biased region" description="Low complexity" evidence="1">
    <location>
        <begin position="1"/>
        <end position="13"/>
    </location>
</feature>
<feature type="region of interest" description="Disordered" evidence="1">
    <location>
        <begin position="175"/>
        <end position="226"/>
    </location>
</feature>
<sequence>MSMDTTPPTTTTPSAATNRKRKPLESRSSSAITEDIAHVVNIKDNEQQHAINIRSNRNNQHYAIIDEERDEDTKKKDAKAKGISSTFKSIFNFVFNLVMKVRAIVYEHIPFLARLEEAYNRLPCHIRALLFCTFVVVKFAVSFFIMQHVFAYIHGDSNAGFGFGGAAVVAGPGGSVSRDHQASTARHLQPAASEMSTNGSFRGINANNKSAQHTSSTHENNNNHRQKNVQLTSAVEHADTDNTAMNANAANDEGGGDLEPFRILHIVTALSEYNNGKRFTVAGEDRLSELLVPVLQYCVESMLTQPGWEVDVYLVLGWSLKPERRKIIEDALPPGVGLEIWDNATPIGYDLKNAGTRRKEKDEKLSEITRALARQHRFVIKDKLDEYDFFSVWEDDMLISSDHISNFLELTEMFENLAKDAPKTSDPKAYHGELSETQLKRLVPGFIRVEALLDPNQETFKVAGIDIDKNVSIDPSFCCGIPPSFKLLSNPPNKPEAEHLMMWETGIKGLGVREIHPLGWFALQIGPKNLRRTEEIASYWSGEDGAFGDEKRPRGGEPKMFGQQGGYMLTRDQVIFFQEEACKDGFLPPFDHPFVDDGLHMVNVEFWSGGYQHFGGNGHFVQGCNMQRVISLEPEKFSKQLLYHTANNKQKQITKARQSNVNTVFQQLHTVKKAAIAKKSR</sequence>
<proteinExistence type="predicted"/>
<evidence type="ECO:0000256" key="2">
    <source>
        <dbReference type="SAM" id="Phobius"/>
    </source>
</evidence>
<reference evidence="3" key="1">
    <citation type="submission" date="2021-01" db="EMBL/GenBank/DDBJ databases">
        <authorList>
            <person name="Corre E."/>
            <person name="Pelletier E."/>
            <person name="Niang G."/>
            <person name="Scheremetjew M."/>
            <person name="Finn R."/>
            <person name="Kale V."/>
            <person name="Holt S."/>
            <person name="Cochrane G."/>
            <person name="Meng A."/>
            <person name="Brown T."/>
            <person name="Cohen L."/>
        </authorList>
    </citation>
    <scope>NUCLEOTIDE SEQUENCE</scope>
    <source>
        <strain evidence="3">B650</strain>
    </source>
</reference>
<keyword evidence="2" id="KW-0472">Membrane</keyword>